<dbReference type="Pfam" id="PF16177">
    <property type="entry name" value="ACAS_N"/>
    <property type="match status" value="1"/>
</dbReference>
<dbReference type="PANTHER" id="PTHR24095">
    <property type="entry name" value="ACETYL-COENZYME A SYNTHETASE"/>
    <property type="match status" value="1"/>
</dbReference>
<dbReference type="InterPro" id="IPR042099">
    <property type="entry name" value="ANL_N_sf"/>
</dbReference>
<dbReference type="InterPro" id="IPR025110">
    <property type="entry name" value="AMP-bd_C"/>
</dbReference>
<dbReference type="EMBL" id="JAOUSE010000070">
    <property type="protein sequence ID" value="MCU9595712.1"/>
    <property type="molecule type" value="Genomic_DNA"/>
</dbReference>
<name>A0ABT2WP55_9BACI</name>
<sequence length="655" mass="73255">MDVNGILQVVKNSQFVFPDKEKEKQTAIGSSKEFERLLQFSHENPIQFWDQVAKELVWYEPWKETLKGELPDFEFFSGGISNPCINLLDRHVDNGVGNRTALIWEGENGDTKFYTYKMLLAEVNRFANVLKSLGVKKGDGVAIFLPNLAEAFIAVLACFRIGAVYNTIFSGYSEKSLKDRLINFEPKVVVTCDATPRRGKVIRLKEKVDHVVPEIPSVNAVLVVNRLGIEVEMKQGRDFWWEELRKQVSIECEPERLEANEPGIVFYTSGTTGKPKGVVHSGIAFVVQNYIYAKYHMDHHEDDVFWCTADIGWLTMHIWGIAGSLANGVTTVVVEGAIDYPSKTRYYEIIEKYRVNKLFTAPTALRMLKSMGEKPLAAFDLSCLEVISLVGEPFDPESWQWTFEVLGKKKICVNNTWGQTETAGCPISGAAWLMPMKPGSAGIQFLGVDVAVVDQEGKQVEPGTLGNLVIRKPFPMLCRTLWKEPERYYQTYFSQVEGCYFASDLALVDEDGYFWVVGRSDDAFNVAGHRLSTMEIESAVLECEGISEAAVVGVPDPIKGEVPLVFVKLSEGYVGSANITKKINQSIIQHIGKIALPKKIIYTDTLPKTVSGKIMRRLLKEIYVKGTVTSDITGLEDTGSVDHIQGVLTNEKLNL</sequence>
<dbReference type="PANTHER" id="PTHR24095:SF14">
    <property type="entry name" value="ACETYL-COENZYME A SYNTHETASE 1"/>
    <property type="match status" value="1"/>
</dbReference>
<evidence type="ECO:0000313" key="11">
    <source>
        <dbReference type="Proteomes" id="UP001208656"/>
    </source>
</evidence>
<organism evidence="10 11">
    <name type="scientific">Pallidibacillus thermolactis</name>
    <dbReference type="NCBI Taxonomy" id="251051"/>
    <lineage>
        <taxon>Bacteria</taxon>
        <taxon>Bacillati</taxon>
        <taxon>Bacillota</taxon>
        <taxon>Bacilli</taxon>
        <taxon>Bacillales</taxon>
        <taxon>Bacillaceae</taxon>
        <taxon>Pallidibacillus</taxon>
    </lineage>
</organism>
<keyword evidence="3 10" id="KW-0436">Ligase</keyword>
<evidence type="ECO:0000256" key="5">
    <source>
        <dbReference type="ARBA" id="ARBA00022840"/>
    </source>
</evidence>
<reference evidence="10 11" key="1">
    <citation type="submission" date="2022-10" db="EMBL/GenBank/DDBJ databases">
        <title>Description of Fervidibacillus gen. nov. in the family Fervidibacillaceae fam. nov. with two species, Fervidibacillus albus sp. nov., and Fervidibacillus halotolerans sp. nov., isolated from tidal flat sediments.</title>
        <authorList>
            <person name="Kwon K.K."/>
            <person name="Yang S.-H."/>
        </authorList>
    </citation>
    <scope>NUCLEOTIDE SEQUENCE [LARGE SCALE GENOMIC DNA]</scope>
    <source>
        <strain evidence="10 11">DSM 23332</strain>
    </source>
</reference>
<feature type="domain" description="AMP-binding enzyme C-terminal" evidence="8">
    <location>
        <begin position="535"/>
        <end position="613"/>
    </location>
</feature>
<evidence type="ECO:0000313" key="10">
    <source>
        <dbReference type="EMBL" id="MCU9595712.1"/>
    </source>
</evidence>
<dbReference type="Pfam" id="PF00501">
    <property type="entry name" value="AMP-binding"/>
    <property type="match status" value="1"/>
</dbReference>
<dbReference type="InterPro" id="IPR020845">
    <property type="entry name" value="AMP-binding_CS"/>
</dbReference>
<evidence type="ECO:0000256" key="1">
    <source>
        <dbReference type="ARBA" id="ARBA00006432"/>
    </source>
</evidence>
<evidence type="ECO:0000256" key="3">
    <source>
        <dbReference type="ARBA" id="ARBA00022598"/>
    </source>
</evidence>
<keyword evidence="4" id="KW-0547">Nucleotide-binding</keyword>
<comment type="similarity">
    <text evidence="1">Belongs to the ATP-dependent AMP-binding enzyme family.</text>
</comment>
<protein>
    <recommendedName>
        <fullName evidence="2">acetate--CoA ligase</fullName>
        <ecNumber evidence="2">6.2.1.1</ecNumber>
    </recommendedName>
</protein>
<dbReference type="SUPFAM" id="SSF56801">
    <property type="entry name" value="Acetyl-CoA synthetase-like"/>
    <property type="match status" value="1"/>
</dbReference>
<proteinExistence type="inferred from homology"/>
<dbReference type="Pfam" id="PF13193">
    <property type="entry name" value="AMP-binding_C"/>
    <property type="match status" value="1"/>
</dbReference>
<dbReference type="InterPro" id="IPR032387">
    <property type="entry name" value="ACAS_N"/>
</dbReference>
<dbReference type="Proteomes" id="UP001208656">
    <property type="component" value="Unassembled WGS sequence"/>
</dbReference>
<dbReference type="PROSITE" id="PS00455">
    <property type="entry name" value="AMP_BINDING"/>
    <property type="match status" value="1"/>
</dbReference>
<comment type="caution">
    <text evidence="10">The sequence shown here is derived from an EMBL/GenBank/DDBJ whole genome shotgun (WGS) entry which is preliminary data.</text>
</comment>
<accession>A0ABT2WP55</accession>
<dbReference type="RefSeq" id="WP_263062308.1">
    <property type="nucleotide sequence ID" value="NZ_JAOUSE010000070.1"/>
</dbReference>
<evidence type="ECO:0000256" key="6">
    <source>
        <dbReference type="ARBA" id="ARBA00022990"/>
    </source>
</evidence>
<dbReference type="EC" id="6.2.1.1" evidence="2"/>
<dbReference type="InterPro" id="IPR000873">
    <property type="entry name" value="AMP-dep_synth/lig_dom"/>
</dbReference>
<keyword evidence="5" id="KW-0067">ATP-binding</keyword>
<dbReference type="InterPro" id="IPR045851">
    <property type="entry name" value="AMP-bd_C_sf"/>
</dbReference>
<dbReference type="GO" id="GO:0003987">
    <property type="term" value="F:acetate-CoA ligase activity"/>
    <property type="evidence" value="ECO:0007669"/>
    <property type="project" value="UniProtKB-EC"/>
</dbReference>
<feature type="domain" description="Acetyl-coenzyme A synthetase N-terminal" evidence="9">
    <location>
        <begin position="35"/>
        <end position="86"/>
    </location>
</feature>
<dbReference type="Gene3D" id="3.40.50.12780">
    <property type="entry name" value="N-terminal domain of ligase-like"/>
    <property type="match status" value="1"/>
</dbReference>
<gene>
    <name evidence="10" type="ORF">OEV82_14885</name>
</gene>
<keyword evidence="6" id="KW-0007">Acetylation</keyword>
<evidence type="ECO:0000256" key="4">
    <source>
        <dbReference type="ARBA" id="ARBA00022741"/>
    </source>
</evidence>
<dbReference type="Gene3D" id="3.30.300.30">
    <property type="match status" value="1"/>
</dbReference>
<evidence type="ECO:0000259" key="9">
    <source>
        <dbReference type="Pfam" id="PF16177"/>
    </source>
</evidence>
<evidence type="ECO:0000259" key="7">
    <source>
        <dbReference type="Pfam" id="PF00501"/>
    </source>
</evidence>
<feature type="domain" description="AMP-dependent synthetase/ligase" evidence="7">
    <location>
        <begin position="95"/>
        <end position="476"/>
    </location>
</feature>
<dbReference type="NCBIfam" id="NF001208">
    <property type="entry name" value="PRK00174.1"/>
    <property type="match status" value="1"/>
</dbReference>
<evidence type="ECO:0000259" key="8">
    <source>
        <dbReference type="Pfam" id="PF13193"/>
    </source>
</evidence>
<evidence type="ECO:0000256" key="2">
    <source>
        <dbReference type="ARBA" id="ARBA00013275"/>
    </source>
</evidence>
<keyword evidence="11" id="KW-1185">Reference proteome</keyword>